<dbReference type="VEuPathDB" id="TriTrypDB:BSAL_46175"/>
<dbReference type="InterPro" id="IPR011990">
    <property type="entry name" value="TPR-like_helical_dom_sf"/>
</dbReference>
<feature type="repeat" description="PPR" evidence="1">
    <location>
        <begin position="98"/>
        <end position="134"/>
    </location>
</feature>
<dbReference type="Gene3D" id="1.25.40.10">
    <property type="entry name" value="Tetratricopeptide repeat domain"/>
    <property type="match status" value="1"/>
</dbReference>
<dbReference type="EMBL" id="CYKH01002219">
    <property type="protein sequence ID" value="CUG94036.1"/>
    <property type="molecule type" value="Genomic_DNA"/>
</dbReference>
<reference evidence="3" key="1">
    <citation type="submission" date="2015-09" db="EMBL/GenBank/DDBJ databases">
        <authorList>
            <consortium name="Pathogen Informatics"/>
        </authorList>
    </citation>
    <scope>NUCLEOTIDE SEQUENCE [LARGE SCALE GENOMIC DNA]</scope>
    <source>
        <strain evidence="3">Lake Konstanz</strain>
    </source>
</reference>
<evidence type="ECO:0000313" key="3">
    <source>
        <dbReference type="Proteomes" id="UP000051952"/>
    </source>
</evidence>
<keyword evidence="3" id="KW-1185">Reference proteome</keyword>
<accession>A0A0S4JZM2</accession>
<dbReference type="PROSITE" id="PS51375">
    <property type="entry name" value="PPR"/>
    <property type="match status" value="1"/>
</dbReference>
<name>A0A0S4JZM2_BODSA</name>
<evidence type="ECO:0000256" key="1">
    <source>
        <dbReference type="PROSITE-ProRule" id="PRU00708"/>
    </source>
</evidence>
<dbReference type="Proteomes" id="UP000051952">
    <property type="component" value="Unassembled WGS sequence"/>
</dbReference>
<proteinExistence type="predicted"/>
<protein>
    <submittedName>
        <fullName evidence="2">Uncharacterized protein</fullName>
    </submittedName>
</protein>
<evidence type="ECO:0000313" key="2">
    <source>
        <dbReference type="EMBL" id="CUG94036.1"/>
    </source>
</evidence>
<gene>
    <name evidence="2" type="ORF">BSAL_46175</name>
</gene>
<dbReference type="InterPro" id="IPR002885">
    <property type="entry name" value="PPR_rpt"/>
</dbReference>
<dbReference type="OrthoDB" id="185373at2759"/>
<dbReference type="AlphaFoldDB" id="A0A0S4JZM2"/>
<sequence>MMRRAVPLLASSIPRHVWDPSRHNPNWADSYSTEISDRRQWPAKKWSIGLEPQTPTDWQNHSLRNLSYAYNAALRSCSTFPEMIGYYQEMKQRGVKVDLDTLNTLLTRAARYEKIQVDDIFHLFDEMVELGAKPDMATAETLHTVWEFSINTATAEWREVRRRHLIRIYNALAEADVLQYGQKDLQHLLAAQIGRYRQNLKSLNASLSPALYKKYISCIDSFELLLNEINNFLWEFVKPDHAFKEDTTLKIKIPVLHNIMKRPVAAPGVEVQLSQFEDADVCSVVLSAVERVVDRPMVDLNSTQRQRFACLALQSLIGTSGVFLTADLVAQLMDVVKYSPLDDSRERDAMRLLSNALRATTFKANGSVREAWIACAKPCDARVVGRYIAAREPWSGTQFAPQGATFPLFAAGSTATVTLEGNSDASSTETAVVETKQTQVQLLRTAAEVDLRWQNLWTLIERTGALTDPSQAPANKLEVFTGLASFLRHMFSGTRLNEKTDVTLTHSFAPGMTVEVCEKVFQCLADLRRQLDVFLSEQSADLQLAPELECWESMLVVLRGMMDFYVLNKRSQRNAQAAVTSSQESESFFVSVAELRTQLVEESRSRFDGRFRLLWLQEA</sequence>
<dbReference type="OMA" id="FNGRMRI"/>
<organism evidence="2 3">
    <name type="scientific">Bodo saltans</name>
    <name type="common">Flagellated protozoan</name>
    <dbReference type="NCBI Taxonomy" id="75058"/>
    <lineage>
        <taxon>Eukaryota</taxon>
        <taxon>Discoba</taxon>
        <taxon>Euglenozoa</taxon>
        <taxon>Kinetoplastea</taxon>
        <taxon>Metakinetoplastina</taxon>
        <taxon>Eubodonida</taxon>
        <taxon>Bodonidae</taxon>
        <taxon>Bodo</taxon>
    </lineage>
</organism>